<name>A0A8S1F461_9PELO</name>
<dbReference type="OrthoDB" id="5869603at2759"/>
<evidence type="ECO:0000313" key="3">
    <source>
        <dbReference type="Proteomes" id="UP000494206"/>
    </source>
</evidence>
<sequence>MFVVYTLLLLLVGITVGEEKPETSEQIDPSIYIRNNANFMNGMTAGVGQNSMNMVNFAFNCKCTSKMANPLAPAPMEANQLAQQQIAQLQVEKNF</sequence>
<protein>
    <submittedName>
        <fullName evidence="2">Uncharacterized protein</fullName>
    </submittedName>
</protein>
<evidence type="ECO:0000313" key="2">
    <source>
        <dbReference type="EMBL" id="CAB3406478.1"/>
    </source>
</evidence>
<keyword evidence="3" id="KW-1185">Reference proteome</keyword>
<dbReference type="EMBL" id="CADEPM010000005">
    <property type="protein sequence ID" value="CAB3406478.1"/>
    <property type="molecule type" value="Genomic_DNA"/>
</dbReference>
<keyword evidence="1" id="KW-0732">Signal</keyword>
<proteinExistence type="predicted"/>
<dbReference type="AlphaFoldDB" id="A0A8S1F461"/>
<comment type="caution">
    <text evidence="2">The sequence shown here is derived from an EMBL/GenBank/DDBJ whole genome shotgun (WGS) entry which is preliminary data.</text>
</comment>
<reference evidence="2 3" key="1">
    <citation type="submission" date="2020-04" db="EMBL/GenBank/DDBJ databases">
        <authorList>
            <person name="Laetsch R D."/>
            <person name="Stevens L."/>
            <person name="Kumar S."/>
            <person name="Blaxter L. M."/>
        </authorList>
    </citation>
    <scope>NUCLEOTIDE SEQUENCE [LARGE SCALE GENOMIC DNA]</scope>
</reference>
<accession>A0A8S1F461</accession>
<gene>
    <name evidence="2" type="ORF">CBOVIS_LOCUS8552</name>
</gene>
<dbReference type="Proteomes" id="UP000494206">
    <property type="component" value="Unassembled WGS sequence"/>
</dbReference>
<feature type="signal peptide" evidence="1">
    <location>
        <begin position="1"/>
        <end position="17"/>
    </location>
</feature>
<feature type="chain" id="PRO_5035801844" evidence="1">
    <location>
        <begin position="18"/>
        <end position="95"/>
    </location>
</feature>
<organism evidence="2 3">
    <name type="scientific">Caenorhabditis bovis</name>
    <dbReference type="NCBI Taxonomy" id="2654633"/>
    <lineage>
        <taxon>Eukaryota</taxon>
        <taxon>Metazoa</taxon>
        <taxon>Ecdysozoa</taxon>
        <taxon>Nematoda</taxon>
        <taxon>Chromadorea</taxon>
        <taxon>Rhabditida</taxon>
        <taxon>Rhabditina</taxon>
        <taxon>Rhabditomorpha</taxon>
        <taxon>Rhabditoidea</taxon>
        <taxon>Rhabditidae</taxon>
        <taxon>Peloderinae</taxon>
        <taxon>Caenorhabditis</taxon>
    </lineage>
</organism>
<evidence type="ECO:0000256" key="1">
    <source>
        <dbReference type="SAM" id="SignalP"/>
    </source>
</evidence>